<proteinExistence type="predicted"/>
<dbReference type="AlphaFoldDB" id="A0A5E4CMK0"/>
<dbReference type="Proteomes" id="UP000335636">
    <property type="component" value="Unassembled WGS sequence"/>
</dbReference>
<feature type="region of interest" description="Disordered" evidence="1">
    <location>
        <begin position="1"/>
        <end position="26"/>
    </location>
</feature>
<sequence length="54" mass="5800">GHLPTTADPTAKRRQLRTAPPSATMLRPLCCSAPPWPSATQQILAVPTHVKTKV</sequence>
<evidence type="ECO:0000256" key="1">
    <source>
        <dbReference type="SAM" id="MobiDB-lite"/>
    </source>
</evidence>
<evidence type="ECO:0000313" key="2">
    <source>
        <dbReference type="EMBL" id="VTJ82181.1"/>
    </source>
</evidence>
<feature type="non-terminal residue" evidence="2">
    <location>
        <position position="1"/>
    </location>
</feature>
<gene>
    <name evidence="2" type="ORF">MONAX_5E025942</name>
</gene>
<dbReference type="EMBL" id="CABDUW010001507">
    <property type="protein sequence ID" value="VTJ82181.1"/>
    <property type="molecule type" value="Genomic_DNA"/>
</dbReference>
<name>A0A5E4CMK0_MARMO</name>
<protein>
    <submittedName>
        <fullName evidence="2">Uncharacterized protein</fullName>
    </submittedName>
</protein>
<feature type="non-terminal residue" evidence="2">
    <location>
        <position position="54"/>
    </location>
</feature>
<comment type="caution">
    <text evidence="2">The sequence shown here is derived from an EMBL/GenBank/DDBJ whole genome shotgun (WGS) entry which is preliminary data.</text>
</comment>
<accession>A0A5E4CMK0</accession>
<reference evidence="2" key="1">
    <citation type="submission" date="2019-04" db="EMBL/GenBank/DDBJ databases">
        <authorList>
            <person name="Alioto T."/>
            <person name="Alioto T."/>
        </authorList>
    </citation>
    <scope>NUCLEOTIDE SEQUENCE [LARGE SCALE GENOMIC DNA]</scope>
</reference>
<organism evidence="2 3">
    <name type="scientific">Marmota monax</name>
    <name type="common">Woodchuck</name>
    <dbReference type="NCBI Taxonomy" id="9995"/>
    <lineage>
        <taxon>Eukaryota</taxon>
        <taxon>Metazoa</taxon>
        <taxon>Chordata</taxon>
        <taxon>Craniata</taxon>
        <taxon>Vertebrata</taxon>
        <taxon>Euteleostomi</taxon>
        <taxon>Mammalia</taxon>
        <taxon>Eutheria</taxon>
        <taxon>Euarchontoglires</taxon>
        <taxon>Glires</taxon>
        <taxon>Rodentia</taxon>
        <taxon>Sciuromorpha</taxon>
        <taxon>Sciuridae</taxon>
        <taxon>Xerinae</taxon>
        <taxon>Marmotini</taxon>
        <taxon>Marmota</taxon>
    </lineage>
</organism>
<evidence type="ECO:0000313" key="3">
    <source>
        <dbReference type="Proteomes" id="UP000335636"/>
    </source>
</evidence>
<keyword evidence="3" id="KW-1185">Reference proteome</keyword>